<dbReference type="RefSeq" id="XP_033528948.1">
    <property type="nucleotide sequence ID" value="XM_033669925.1"/>
</dbReference>
<sequence length="1272" mass="140593">MLRQRSGSNSPTFINLVDSDPRESYESTRTTDSGTAVVRSHTFTSPAEDSSSQYLRPREGHSADATIEQLLRVDEDQSEDATTEQHTISNQYPSNAIPKEKAAHVPAQTYTEQPKMWNPFWLRKRWLISYATLFGVLAFAVLALYLVSVRLNGLGASKSTTEMIYLWRFCPTTVLVAVLALWNPVDYFTRLLQPWLNLSKGPASASRTLFLDLVSPLQPVILYSAIKNFEWPVVLTTIVAIALTAIKIISTGLLTIQSTSLSVSNFTLTKTATFDASLWNSSYLDTEAVSFYSGIHRENLTQPPWTTDHFVVEPFTLPADDGVPSNLTYAATTNGVFPGLDCDEAKLTQEPSYYNGTTEMRANMTFRSNSCETRVILDLADGTQAFDRQYKWAGENYVGEVQAIDCSGQTQFLVTVTQANKNLKVTNYSALICRPFYRVEDVTVHVDEAGQHRYEYPTSSGHTNFQLDNLDPTTVFAYVVNASRNAPLPWVEPSGNITEGNFAFLTLAAISFTKSNPGNSYLKPLLDVQTLSNSVSNTFAGIFSLLVYDQMLRPQRDYIQGNSHYSEDRLHVKKLPTVMIVVMFLLCLISTTILLFVKPVDVVTYDPNSIVGIATTLGPIQVANILDQPHFKSAIQALKGHKLYSTTPASRHSRVHGTRFDIIVDPSFQDEELNVNNGGSGYPKRSAWWCPFTLNIWVRVVAILLCLATTVVLEILQRNSDHSHGFAEVTLTGNGHFWVTVVPALWMTGIALLYSSIHFNIALLAPYHTLTSKSGATARRSIITDYLGSTPLFILFQAIQKRHLATAISAFAAILGAFLTIFVSGLYTTEPFTTNVDFEVQRGDEWNVSWPFAEGDSSAGQALQFITWRNLSEPQWTYNDLAFPSIYLPNYAENATLQEKITTALPARRAVLNCTAVGPADNVVSVSSYGSAMIYTKVLNTCSGGPGKELPLRISKLDIPTSYGGSISQLLFDPRGTSATSLDPNPDHPSYNSDDQACPSLSFFFGSFQNVPVQPETNYTSPPLNLSSTEAKITTLACAQMIQELDTRVTFLLPDLSIDTSTPPLPDESSMRYIGGVYQFPVVAPLQSTFDVLSSNTTFKTDTFDLGTFFAAVVYGKDGIPAPEIVGEENIPRLISGVSDMYGRYMAQVMSRKMRTLINPNGQNQTSKASLTTQKFRLVQHPEAKVALQALLGVMMLCGILSWATMRRVKILPHDPCSIAGTACFLAGREFWGEDATGSKEHWLEDQVFRLEMRGDRFGIYAGNAESGRLVS</sequence>
<dbReference type="PANTHER" id="PTHR37544:SF1">
    <property type="entry name" value="PHOSPHORIBOSYLAMINOIMIDAZOLE-SUCCINOCARBOXAMIDE SYNTHASE"/>
    <property type="match status" value="1"/>
</dbReference>
<name>A0A6A6AVK7_9PLEO</name>
<feature type="compositionally biased region" description="Polar residues" evidence="1">
    <location>
        <begin position="41"/>
        <end position="54"/>
    </location>
</feature>
<feature type="region of interest" description="Disordered" evidence="1">
    <location>
        <begin position="75"/>
        <end position="103"/>
    </location>
</feature>
<feature type="region of interest" description="Disordered" evidence="1">
    <location>
        <begin position="1"/>
        <end position="60"/>
    </location>
</feature>
<dbReference type="Proteomes" id="UP000799771">
    <property type="component" value="Unassembled WGS sequence"/>
</dbReference>
<dbReference type="AlphaFoldDB" id="A0A6A6AVK7"/>
<feature type="transmembrane region" description="Helical" evidence="2">
    <location>
        <begin position="232"/>
        <end position="256"/>
    </location>
</feature>
<dbReference type="EMBL" id="ML977497">
    <property type="protein sequence ID" value="KAF2134561.1"/>
    <property type="molecule type" value="Genomic_DNA"/>
</dbReference>
<feature type="compositionally biased region" description="Polar residues" evidence="1">
    <location>
        <begin position="84"/>
        <end position="94"/>
    </location>
</feature>
<reference evidence="3" key="1">
    <citation type="journal article" date="2020" name="Stud. Mycol.">
        <title>101 Dothideomycetes genomes: a test case for predicting lifestyles and emergence of pathogens.</title>
        <authorList>
            <person name="Haridas S."/>
            <person name="Albert R."/>
            <person name="Binder M."/>
            <person name="Bloem J."/>
            <person name="Labutti K."/>
            <person name="Salamov A."/>
            <person name="Andreopoulos B."/>
            <person name="Baker S."/>
            <person name="Barry K."/>
            <person name="Bills G."/>
            <person name="Bluhm B."/>
            <person name="Cannon C."/>
            <person name="Castanera R."/>
            <person name="Culley D."/>
            <person name="Daum C."/>
            <person name="Ezra D."/>
            <person name="Gonzalez J."/>
            <person name="Henrissat B."/>
            <person name="Kuo A."/>
            <person name="Liang C."/>
            <person name="Lipzen A."/>
            <person name="Lutzoni F."/>
            <person name="Magnuson J."/>
            <person name="Mondo S."/>
            <person name="Nolan M."/>
            <person name="Ohm R."/>
            <person name="Pangilinan J."/>
            <person name="Park H.-J."/>
            <person name="Ramirez L."/>
            <person name="Alfaro M."/>
            <person name="Sun H."/>
            <person name="Tritt A."/>
            <person name="Yoshinaga Y."/>
            <person name="Zwiers L.-H."/>
            <person name="Turgeon B."/>
            <person name="Goodwin S."/>
            <person name="Spatafora J."/>
            <person name="Crous P."/>
            <person name="Grigoriev I."/>
        </authorList>
    </citation>
    <scope>NUCLEOTIDE SEQUENCE</scope>
    <source>
        <strain evidence="3">CBS 119687</strain>
    </source>
</reference>
<evidence type="ECO:0000313" key="3">
    <source>
        <dbReference type="EMBL" id="KAF2134561.1"/>
    </source>
</evidence>
<organism evidence="3 4">
    <name type="scientific">Dothidotthia symphoricarpi CBS 119687</name>
    <dbReference type="NCBI Taxonomy" id="1392245"/>
    <lineage>
        <taxon>Eukaryota</taxon>
        <taxon>Fungi</taxon>
        <taxon>Dikarya</taxon>
        <taxon>Ascomycota</taxon>
        <taxon>Pezizomycotina</taxon>
        <taxon>Dothideomycetes</taxon>
        <taxon>Pleosporomycetidae</taxon>
        <taxon>Pleosporales</taxon>
        <taxon>Dothidotthiaceae</taxon>
        <taxon>Dothidotthia</taxon>
    </lineage>
</organism>
<evidence type="ECO:0000313" key="4">
    <source>
        <dbReference type="Proteomes" id="UP000799771"/>
    </source>
</evidence>
<feature type="transmembrane region" description="Helical" evidence="2">
    <location>
        <begin position="126"/>
        <end position="146"/>
    </location>
</feature>
<proteinExistence type="predicted"/>
<feature type="transmembrane region" description="Helical" evidence="2">
    <location>
        <begin position="578"/>
        <end position="597"/>
    </location>
</feature>
<dbReference type="OrthoDB" id="3912677at2759"/>
<feature type="compositionally biased region" description="Polar residues" evidence="1">
    <location>
        <begin position="1"/>
        <end position="13"/>
    </location>
</feature>
<keyword evidence="2" id="KW-0472">Membrane</keyword>
<dbReference type="PANTHER" id="PTHR37544">
    <property type="entry name" value="SPRAY-RELATED"/>
    <property type="match status" value="1"/>
</dbReference>
<feature type="transmembrane region" description="Helical" evidence="2">
    <location>
        <begin position="808"/>
        <end position="827"/>
    </location>
</feature>
<gene>
    <name evidence="3" type="ORF">P153DRAFT_380376</name>
</gene>
<protein>
    <submittedName>
        <fullName evidence="3">Uncharacterized protein</fullName>
    </submittedName>
</protein>
<dbReference type="InterPro" id="IPR021840">
    <property type="entry name" value="DUF3433"/>
</dbReference>
<evidence type="ECO:0000256" key="2">
    <source>
        <dbReference type="SAM" id="Phobius"/>
    </source>
</evidence>
<keyword evidence="4" id="KW-1185">Reference proteome</keyword>
<dbReference type="Pfam" id="PF11915">
    <property type="entry name" value="DUF3433"/>
    <property type="match status" value="2"/>
</dbReference>
<evidence type="ECO:0000256" key="1">
    <source>
        <dbReference type="SAM" id="MobiDB-lite"/>
    </source>
</evidence>
<keyword evidence="2" id="KW-1133">Transmembrane helix</keyword>
<dbReference type="GeneID" id="54410357"/>
<feature type="transmembrane region" description="Helical" evidence="2">
    <location>
        <begin position="696"/>
        <end position="716"/>
    </location>
</feature>
<feature type="transmembrane region" description="Helical" evidence="2">
    <location>
        <begin position="166"/>
        <end position="188"/>
    </location>
</feature>
<feature type="transmembrane region" description="Helical" evidence="2">
    <location>
        <begin position="737"/>
        <end position="757"/>
    </location>
</feature>
<accession>A0A6A6AVK7</accession>
<keyword evidence="2" id="KW-0812">Transmembrane</keyword>